<protein>
    <recommendedName>
        <fullName evidence="2">TNase-like domain-containing protein</fullName>
    </recommendedName>
</protein>
<evidence type="ECO:0000313" key="4">
    <source>
        <dbReference type="Proteomes" id="UP000318422"/>
    </source>
</evidence>
<dbReference type="Proteomes" id="UP000318422">
    <property type="component" value="Unassembled WGS sequence"/>
</dbReference>
<accession>A0A4Y4CZ78</accession>
<reference evidence="3 4" key="1">
    <citation type="submission" date="2019-06" db="EMBL/GenBank/DDBJ databases">
        <title>Whole genome shotgun sequence of Zoogloea ramigera NBRC 15342.</title>
        <authorList>
            <person name="Hosoyama A."/>
            <person name="Uohara A."/>
            <person name="Ohji S."/>
            <person name="Ichikawa N."/>
        </authorList>
    </citation>
    <scope>NUCLEOTIDE SEQUENCE [LARGE SCALE GENOMIC DNA]</scope>
    <source>
        <strain evidence="3 4">NBRC 15342</strain>
    </source>
</reference>
<evidence type="ECO:0000259" key="2">
    <source>
        <dbReference type="PROSITE" id="PS50830"/>
    </source>
</evidence>
<dbReference type="SMART" id="SM00318">
    <property type="entry name" value="SNc"/>
    <property type="match status" value="1"/>
</dbReference>
<dbReference type="RefSeq" id="WP_281279883.1">
    <property type="nucleotide sequence ID" value="NZ_BJNV01000053.1"/>
</dbReference>
<dbReference type="PROSITE" id="PS50830">
    <property type="entry name" value="TNASE_3"/>
    <property type="match status" value="1"/>
</dbReference>
<feature type="domain" description="TNase-like" evidence="2">
    <location>
        <begin position="61"/>
        <end position="188"/>
    </location>
</feature>
<comment type="caution">
    <text evidence="3">The sequence shown here is derived from an EMBL/GenBank/DDBJ whole genome shotgun (WGS) entry which is preliminary data.</text>
</comment>
<keyword evidence="1" id="KW-0472">Membrane</keyword>
<dbReference type="InterPro" id="IPR016071">
    <property type="entry name" value="Staphylococal_nuclease_OB-fold"/>
</dbReference>
<feature type="transmembrane region" description="Helical" evidence="1">
    <location>
        <begin position="42"/>
        <end position="63"/>
    </location>
</feature>
<dbReference type="SUPFAM" id="SSF50199">
    <property type="entry name" value="Staphylococcal nuclease"/>
    <property type="match status" value="1"/>
</dbReference>
<dbReference type="Pfam" id="PF00565">
    <property type="entry name" value="SNase"/>
    <property type="match status" value="1"/>
</dbReference>
<name>A0A4Y4CZ78_ZOORA</name>
<dbReference type="GO" id="GO:0004518">
    <property type="term" value="F:nuclease activity"/>
    <property type="evidence" value="ECO:0007669"/>
    <property type="project" value="InterPro"/>
</dbReference>
<dbReference type="InterPro" id="IPR002071">
    <property type="entry name" value="Thermonucl_AS"/>
</dbReference>
<dbReference type="GO" id="GO:0003676">
    <property type="term" value="F:nucleic acid binding"/>
    <property type="evidence" value="ECO:0007669"/>
    <property type="project" value="InterPro"/>
</dbReference>
<gene>
    <name evidence="3" type="ORF">ZRA01_28670</name>
</gene>
<dbReference type="EMBL" id="BJNV01000053">
    <property type="protein sequence ID" value="GEC96794.1"/>
    <property type="molecule type" value="Genomic_DNA"/>
</dbReference>
<evidence type="ECO:0000313" key="3">
    <source>
        <dbReference type="EMBL" id="GEC96794.1"/>
    </source>
</evidence>
<dbReference type="InterPro" id="IPR035437">
    <property type="entry name" value="SNase_OB-fold_sf"/>
</dbReference>
<dbReference type="PANTHER" id="PTHR12302:SF26">
    <property type="entry name" value="BLR1266 PROTEIN"/>
    <property type="match status" value="1"/>
</dbReference>
<proteinExistence type="predicted"/>
<dbReference type="PROSITE" id="PS01123">
    <property type="entry name" value="TNASE_1"/>
    <property type="match status" value="1"/>
</dbReference>
<keyword evidence="1" id="KW-1133">Transmembrane helix</keyword>
<sequence>MPMASGRAALGARLPSAGAGFLLWSAPVYVVGGVAVGVLKRVAVLVAVPVLVLLARGASAGVIEGRVVAVADGDTVTVLDARKRQQKVRLTGIDAPEKRQPFGDASRQHLAGLVFGREVEARCPKRDRYGRWLCKLRVDGRDANFAQLTAGMAWHYKAYGKDQGLFDFTGYALAELEARYRRRGLWADPQPQAPWAFRRARREAAGGGVFGG</sequence>
<keyword evidence="1" id="KW-0812">Transmembrane</keyword>
<keyword evidence="4" id="KW-1185">Reference proteome</keyword>
<evidence type="ECO:0000256" key="1">
    <source>
        <dbReference type="SAM" id="Phobius"/>
    </source>
</evidence>
<organism evidence="3 4">
    <name type="scientific">Zoogloea ramigera</name>
    <dbReference type="NCBI Taxonomy" id="350"/>
    <lineage>
        <taxon>Bacteria</taxon>
        <taxon>Pseudomonadati</taxon>
        <taxon>Pseudomonadota</taxon>
        <taxon>Betaproteobacteria</taxon>
        <taxon>Rhodocyclales</taxon>
        <taxon>Zoogloeaceae</taxon>
        <taxon>Zoogloea</taxon>
    </lineage>
</organism>
<dbReference type="AlphaFoldDB" id="A0A4Y4CZ78"/>
<dbReference type="PANTHER" id="PTHR12302">
    <property type="entry name" value="EBNA2 BINDING PROTEIN P100"/>
    <property type="match status" value="1"/>
</dbReference>
<dbReference type="Gene3D" id="2.40.50.90">
    <property type="match status" value="1"/>
</dbReference>